<dbReference type="UniPathway" id="UPA00343"/>
<keyword evidence="2" id="KW-0482">Metalloprotease</keyword>
<dbReference type="GO" id="GO:0016773">
    <property type="term" value="F:phosphotransferase activity, alcohol group as acceptor"/>
    <property type="evidence" value="ECO:0007669"/>
    <property type="project" value="UniProtKB-UniRule"/>
</dbReference>
<evidence type="ECO:0000313" key="2">
    <source>
        <dbReference type="EMBL" id="ADI18217.1"/>
    </source>
</evidence>
<dbReference type="GO" id="GO:0008237">
    <property type="term" value="F:metallopeptidase activity"/>
    <property type="evidence" value="ECO:0007669"/>
    <property type="project" value="UniProtKB-KW"/>
</dbReference>
<dbReference type="Gene3D" id="3.30.420.40">
    <property type="match status" value="2"/>
</dbReference>
<keyword evidence="1" id="KW-0808">Transferase</keyword>
<dbReference type="AlphaFoldDB" id="E0XUX6"/>
<dbReference type="GO" id="GO:0006040">
    <property type="term" value="P:amino sugar metabolic process"/>
    <property type="evidence" value="ECO:0007669"/>
    <property type="project" value="InterPro"/>
</dbReference>
<comment type="pathway">
    <text evidence="1">Cell wall biogenesis; peptidoglycan recycling.</text>
</comment>
<dbReference type="GO" id="GO:0097175">
    <property type="term" value="P:1,6-anhydro-N-acetyl-beta-muramic acid catabolic process"/>
    <property type="evidence" value="ECO:0007669"/>
    <property type="project" value="UniProtKB-UniRule"/>
</dbReference>
<proteinExistence type="inferred from homology"/>
<dbReference type="GO" id="GO:0005524">
    <property type="term" value="F:ATP binding"/>
    <property type="evidence" value="ECO:0007669"/>
    <property type="project" value="UniProtKB-UniRule"/>
</dbReference>
<dbReference type="GO" id="GO:0016301">
    <property type="term" value="F:kinase activity"/>
    <property type="evidence" value="ECO:0007669"/>
    <property type="project" value="UniProtKB-KW"/>
</dbReference>
<dbReference type="PANTHER" id="PTHR30605:SF0">
    <property type="entry name" value="ANHYDRO-N-ACETYLMURAMIC ACID KINASE"/>
    <property type="match status" value="1"/>
</dbReference>
<protein>
    <recommendedName>
        <fullName evidence="1">Anhydro-N-acetylmuramic acid kinase</fullName>
        <ecNumber evidence="1">2.7.1.170</ecNumber>
    </recommendedName>
    <alternativeName>
        <fullName evidence="1">AnhMurNAc kinase</fullName>
    </alternativeName>
</protein>
<keyword evidence="1" id="KW-0067">ATP-binding</keyword>
<dbReference type="NCBIfam" id="NF007139">
    <property type="entry name" value="PRK09585.1-3"/>
    <property type="match status" value="1"/>
</dbReference>
<sequence>MSDTFIGIMSGTSADAIDGAAVSFTDGQVNIHAVQSDPIEATLRQRITDVMRSHNDDLDSVAALDLDLGRAFSECAVKLAAKLDTSPLAIGCHGQTVRHRPEQGFTVQLGAGAVIATRTGIPTITDFRSSDIALGGQGAPLVPAFHQRLFGSDEEDRVLVNIGGIANVTLLPKNKGVSGFDTGPGNTLLDSWHQKHQHGLWDVDGAWSETGTVDQPLLARLLSDEYFGQRPPKSTGLEYFNPAWLKQQLNGGERPEDVQATLRELTATGISNAVIQHLPNARAVYLCGGGAQNNALRAAIDRLLADASVESTAALGMDPGWVEACAFAWLARQRWEGKPGNLPSVTGASRAALLGCLYLP</sequence>
<dbReference type="GO" id="GO:0009254">
    <property type="term" value="P:peptidoglycan turnover"/>
    <property type="evidence" value="ECO:0007669"/>
    <property type="project" value="UniProtKB-UniRule"/>
</dbReference>
<dbReference type="GO" id="GO:0006508">
    <property type="term" value="P:proteolysis"/>
    <property type="evidence" value="ECO:0007669"/>
    <property type="project" value="UniProtKB-KW"/>
</dbReference>
<keyword evidence="2" id="KW-0645">Protease</keyword>
<accession>E0XUX6</accession>
<dbReference type="PANTHER" id="PTHR30605">
    <property type="entry name" value="ANHYDRO-N-ACETYLMURAMIC ACID KINASE"/>
    <property type="match status" value="1"/>
</dbReference>
<comment type="pathway">
    <text evidence="1">Amino-sugar metabolism; 1,6-anhydro-N-acetylmuramate degradation.</text>
</comment>
<evidence type="ECO:0000256" key="1">
    <source>
        <dbReference type="HAMAP-Rule" id="MF_01270"/>
    </source>
</evidence>
<dbReference type="CDD" id="cd24050">
    <property type="entry name" value="ASKHA_NBD_ANMK"/>
    <property type="match status" value="1"/>
</dbReference>
<dbReference type="SUPFAM" id="SSF53067">
    <property type="entry name" value="Actin-like ATPase domain"/>
    <property type="match status" value="1"/>
</dbReference>
<comment type="catalytic activity">
    <reaction evidence="1">
        <text>1,6-anhydro-N-acetyl-beta-muramate + ATP + H2O = N-acetyl-D-muramate 6-phosphate + ADP + H(+)</text>
        <dbReference type="Rhea" id="RHEA:24952"/>
        <dbReference type="ChEBI" id="CHEBI:15377"/>
        <dbReference type="ChEBI" id="CHEBI:15378"/>
        <dbReference type="ChEBI" id="CHEBI:30616"/>
        <dbReference type="ChEBI" id="CHEBI:58690"/>
        <dbReference type="ChEBI" id="CHEBI:58722"/>
        <dbReference type="ChEBI" id="CHEBI:456216"/>
        <dbReference type="EC" id="2.7.1.170"/>
    </reaction>
</comment>
<feature type="binding site" evidence="1">
    <location>
        <begin position="11"/>
        <end position="18"/>
    </location>
    <ligand>
        <name>ATP</name>
        <dbReference type="ChEBI" id="CHEBI:30616"/>
    </ligand>
</feature>
<dbReference type="EMBL" id="GU474884">
    <property type="protein sequence ID" value="ADI18217.1"/>
    <property type="molecule type" value="Genomic_DNA"/>
</dbReference>
<dbReference type="Pfam" id="PF03702">
    <property type="entry name" value="AnmK"/>
    <property type="match status" value="1"/>
</dbReference>
<dbReference type="UniPathway" id="UPA00544"/>
<dbReference type="InterPro" id="IPR005338">
    <property type="entry name" value="Anhydro_N_Ac-Mur_kinase"/>
</dbReference>
<gene>
    <name evidence="1" type="primary">anmK</name>
</gene>
<keyword evidence="2" id="KW-0378">Hydrolase</keyword>
<organism evidence="2">
    <name type="scientific">uncultured gamma proteobacterium HF0200_40H22</name>
    <dbReference type="NCBI Taxonomy" id="710985"/>
    <lineage>
        <taxon>Bacteria</taxon>
        <taxon>Pseudomonadati</taxon>
        <taxon>Pseudomonadota</taxon>
        <taxon>Gammaproteobacteria</taxon>
        <taxon>environmental samples</taxon>
    </lineage>
</organism>
<comment type="function">
    <text evidence="1">Catalyzes the specific phosphorylation of 1,6-anhydro-N-acetylmuramic acid (anhMurNAc) with the simultaneous cleavage of the 1,6-anhydro ring, generating MurNAc-6-P. Is required for the utilization of anhMurNAc either imported from the medium or derived from its own cell wall murein, and thus plays a role in cell wall recycling.</text>
</comment>
<dbReference type="EC" id="2.7.1.170" evidence="1"/>
<reference evidence="2" key="1">
    <citation type="journal article" date="2011" name="Environ. Microbiol.">
        <title>Time-series analyses of Monterey Bay coastal microbial picoplankton using a 'genome proxy' microarray.</title>
        <authorList>
            <person name="Rich V.I."/>
            <person name="Pham V.D."/>
            <person name="Eppley J."/>
            <person name="Shi Y."/>
            <person name="DeLong E.F."/>
        </authorList>
    </citation>
    <scope>NUCLEOTIDE SEQUENCE</scope>
</reference>
<name>E0XUX6_9GAMM</name>
<dbReference type="HAMAP" id="MF_01270">
    <property type="entry name" value="AnhMurNAc_kinase"/>
    <property type="match status" value="1"/>
</dbReference>
<dbReference type="InterPro" id="IPR043129">
    <property type="entry name" value="ATPase_NBD"/>
</dbReference>
<keyword evidence="1" id="KW-0547">Nucleotide-binding</keyword>
<comment type="similarity">
    <text evidence="1">Belongs to the anhydro-N-acetylmuramic acid kinase family.</text>
</comment>
<keyword evidence="1" id="KW-0119">Carbohydrate metabolism</keyword>
<keyword evidence="1" id="KW-0418">Kinase</keyword>